<dbReference type="SUPFAM" id="SSF52047">
    <property type="entry name" value="RNI-like"/>
    <property type="match status" value="1"/>
</dbReference>
<reference evidence="2" key="1">
    <citation type="submission" date="2021-01" db="UniProtKB">
        <authorList>
            <consortium name="EnsemblMetazoa"/>
        </authorList>
    </citation>
    <scope>IDENTIFICATION</scope>
</reference>
<keyword evidence="3" id="KW-1185">Reference proteome</keyword>
<dbReference type="RefSeq" id="XP_066922609.1">
    <property type="nucleotide sequence ID" value="XM_067066508.1"/>
</dbReference>
<evidence type="ECO:0000313" key="3">
    <source>
        <dbReference type="Proteomes" id="UP000594262"/>
    </source>
</evidence>
<dbReference type="PROSITE" id="PS50181">
    <property type="entry name" value="FBOX"/>
    <property type="match status" value="1"/>
</dbReference>
<organism evidence="2 3">
    <name type="scientific">Clytia hemisphaerica</name>
    <dbReference type="NCBI Taxonomy" id="252671"/>
    <lineage>
        <taxon>Eukaryota</taxon>
        <taxon>Metazoa</taxon>
        <taxon>Cnidaria</taxon>
        <taxon>Hydrozoa</taxon>
        <taxon>Hydroidolina</taxon>
        <taxon>Leptothecata</taxon>
        <taxon>Obeliida</taxon>
        <taxon>Clytiidae</taxon>
        <taxon>Clytia</taxon>
    </lineage>
</organism>
<dbReference type="InterPro" id="IPR032675">
    <property type="entry name" value="LRR_dom_sf"/>
</dbReference>
<evidence type="ECO:0000259" key="1">
    <source>
        <dbReference type="PROSITE" id="PS50181"/>
    </source>
</evidence>
<dbReference type="Proteomes" id="UP000594262">
    <property type="component" value="Unplaced"/>
</dbReference>
<name>A0A7M5VF52_9CNID</name>
<accession>A0A7M5VF52</accession>
<sequence>MDHLPLEILFKILKACSFDDIQHLACSSQFFRKTTRSILWKKVTIPLNGYAELKDKPLEALQNTRSIIFKNDFMTISPTGGVQMLEKILPHCNKSKIDLLSFNSIFYKNVIPYTLAYFDHVETLEFDSCSYLRDNCPPIDRIPTYKVLSFNGYTRFDEQIIRQNHHLEEIIINHGCSIDTGEIQVLGKATSLKKLELCCVNQYEHSQPGNYLNFKPLGQLTNLTFLDLSFCYIPKDSFQELCKKLAKLEVLKLFHSSTESEALKSLKHLESLKELEIVPPRYHNMTIEFFKSLKASTTLREITFHFTMCRGEDRQYVACLNSFNSLKKINIRSPGEIIDDIILDLDSVWEYQEWTHAGMTFCNDIGTELVIMFAKA</sequence>
<dbReference type="EnsemblMetazoa" id="CLYHEMT009429.2">
    <property type="protein sequence ID" value="CLYHEMP009429.2"/>
    <property type="gene ID" value="CLYHEMG009429"/>
</dbReference>
<dbReference type="GeneID" id="136809941"/>
<feature type="domain" description="F-box" evidence="1">
    <location>
        <begin position="1"/>
        <end position="43"/>
    </location>
</feature>
<dbReference type="InterPro" id="IPR001810">
    <property type="entry name" value="F-box_dom"/>
</dbReference>
<proteinExistence type="predicted"/>
<evidence type="ECO:0000313" key="2">
    <source>
        <dbReference type="EnsemblMetazoa" id="CLYHEMP009429.2"/>
    </source>
</evidence>
<dbReference type="Gene3D" id="3.80.10.10">
    <property type="entry name" value="Ribonuclease Inhibitor"/>
    <property type="match status" value="1"/>
</dbReference>
<protein>
    <recommendedName>
        <fullName evidence="1">F-box domain-containing protein</fullName>
    </recommendedName>
</protein>
<dbReference type="AlphaFoldDB" id="A0A7M5VF52"/>